<proteinExistence type="predicted"/>
<reference evidence="2" key="1">
    <citation type="submission" date="2022-08" db="UniProtKB">
        <authorList>
            <consortium name="EnsemblMetazoa"/>
        </authorList>
    </citation>
    <scope>IDENTIFICATION</scope>
</reference>
<evidence type="ECO:0000256" key="1">
    <source>
        <dbReference type="SAM" id="MobiDB-lite"/>
    </source>
</evidence>
<evidence type="ECO:0000313" key="2">
    <source>
        <dbReference type="EnsemblMetazoa" id="ACOM031785-PA.1"/>
    </source>
</evidence>
<dbReference type="Proteomes" id="UP000075882">
    <property type="component" value="Unassembled WGS sequence"/>
</dbReference>
<organism evidence="2">
    <name type="scientific">Anopheles coluzzii</name>
    <name type="common">African malaria mosquito</name>
    <dbReference type="NCBI Taxonomy" id="1518534"/>
    <lineage>
        <taxon>Eukaryota</taxon>
        <taxon>Metazoa</taxon>
        <taxon>Ecdysozoa</taxon>
        <taxon>Arthropoda</taxon>
        <taxon>Hexapoda</taxon>
        <taxon>Insecta</taxon>
        <taxon>Pterygota</taxon>
        <taxon>Neoptera</taxon>
        <taxon>Endopterygota</taxon>
        <taxon>Diptera</taxon>
        <taxon>Nematocera</taxon>
        <taxon>Culicoidea</taxon>
        <taxon>Culicidae</taxon>
        <taxon>Anophelinae</taxon>
        <taxon>Anopheles</taxon>
    </lineage>
</organism>
<protein>
    <submittedName>
        <fullName evidence="2">Uncharacterized protein</fullName>
    </submittedName>
</protein>
<sequence>MRRSGKMMRAKADLIQRLLTALPTMRRPPPPPLTVGHIVKGAWPGSAPGPVASDGLAPLNDVGEDAVDEEVDEVAATTAGDDEVEEAEDDDDDVDEEDDDDDDEVEDLVALPGKNRKIFCSLSTDFC</sequence>
<dbReference type="AlphaFoldDB" id="A0A8W7PH56"/>
<accession>A0A8W7PH56</accession>
<name>A0A8W7PH56_ANOCL</name>
<feature type="region of interest" description="Disordered" evidence="1">
    <location>
        <begin position="21"/>
        <end position="105"/>
    </location>
</feature>
<feature type="compositionally biased region" description="Acidic residues" evidence="1">
    <location>
        <begin position="80"/>
        <end position="105"/>
    </location>
</feature>
<feature type="compositionally biased region" description="Acidic residues" evidence="1">
    <location>
        <begin position="62"/>
        <end position="73"/>
    </location>
</feature>
<dbReference type="EnsemblMetazoa" id="ACOM031785-RA">
    <property type="protein sequence ID" value="ACOM031785-PA.1"/>
    <property type="gene ID" value="ACOM031785"/>
</dbReference>